<keyword evidence="2" id="KW-0804">Transcription</keyword>
<dbReference type="GO" id="GO:0043565">
    <property type="term" value="F:sequence-specific DNA binding"/>
    <property type="evidence" value="ECO:0007669"/>
    <property type="project" value="InterPro"/>
</dbReference>
<name>A0A3D9YZF8_9HYPH</name>
<dbReference type="InterPro" id="IPR018060">
    <property type="entry name" value="HTH_AraC"/>
</dbReference>
<organism evidence="4 5">
    <name type="scientific">Methylovirgula ligni</name>
    <dbReference type="NCBI Taxonomy" id="569860"/>
    <lineage>
        <taxon>Bacteria</taxon>
        <taxon>Pseudomonadati</taxon>
        <taxon>Pseudomonadota</taxon>
        <taxon>Alphaproteobacteria</taxon>
        <taxon>Hyphomicrobiales</taxon>
        <taxon>Beijerinckiaceae</taxon>
        <taxon>Methylovirgula</taxon>
    </lineage>
</organism>
<dbReference type="Gene3D" id="1.10.10.60">
    <property type="entry name" value="Homeodomain-like"/>
    <property type="match status" value="2"/>
</dbReference>
<dbReference type="PANTHER" id="PTHR43436">
    <property type="entry name" value="ARAC-FAMILY TRANSCRIPTIONAL REGULATOR"/>
    <property type="match status" value="1"/>
</dbReference>
<dbReference type="SUPFAM" id="SSF46689">
    <property type="entry name" value="Homeodomain-like"/>
    <property type="match status" value="2"/>
</dbReference>
<comment type="caution">
    <text evidence="4">The sequence shown here is derived from an EMBL/GenBank/DDBJ whole genome shotgun (WGS) entry which is preliminary data.</text>
</comment>
<dbReference type="PROSITE" id="PS01124">
    <property type="entry name" value="HTH_ARAC_FAMILY_2"/>
    <property type="match status" value="1"/>
</dbReference>
<dbReference type="AlphaFoldDB" id="A0A3D9YZF8"/>
<dbReference type="Pfam" id="PF06719">
    <property type="entry name" value="AraC_N"/>
    <property type="match status" value="1"/>
</dbReference>
<dbReference type="InterPro" id="IPR009057">
    <property type="entry name" value="Homeodomain-like_sf"/>
</dbReference>
<keyword evidence="5" id="KW-1185">Reference proteome</keyword>
<evidence type="ECO:0000313" key="5">
    <source>
        <dbReference type="Proteomes" id="UP000256900"/>
    </source>
</evidence>
<dbReference type="SMART" id="SM00342">
    <property type="entry name" value="HTH_ARAC"/>
    <property type="match status" value="1"/>
</dbReference>
<accession>A0A3D9YZF8</accession>
<proteinExistence type="predicted"/>
<dbReference type="EMBL" id="QUMO01000002">
    <property type="protein sequence ID" value="REF88154.1"/>
    <property type="molecule type" value="Genomic_DNA"/>
</dbReference>
<evidence type="ECO:0000256" key="2">
    <source>
        <dbReference type="ARBA" id="ARBA00023163"/>
    </source>
</evidence>
<dbReference type="GO" id="GO:0003700">
    <property type="term" value="F:DNA-binding transcription factor activity"/>
    <property type="evidence" value="ECO:0007669"/>
    <property type="project" value="InterPro"/>
</dbReference>
<dbReference type="Pfam" id="PF12833">
    <property type="entry name" value="HTH_18"/>
    <property type="match status" value="1"/>
</dbReference>
<evidence type="ECO:0000313" key="4">
    <source>
        <dbReference type="EMBL" id="REF88154.1"/>
    </source>
</evidence>
<keyword evidence="1" id="KW-0805">Transcription regulation</keyword>
<gene>
    <name evidence="4" type="ORF">DES32_1796</name>
</gene>
<reference evidence="4 5" key="1">
    <citation type="submission" date="2018-08" db="EMBL/GenBank/DDBJ databases">
        <title>Genomic Encyclopedia of Type Strains, Phase IV (KMG-IV): sequencing the most valuable type-strain genomes for metagenomic binning, comparative biology and taxonomic classification.</title>
        <authorList>
            <person name="Goeker M."/>
        </authorList>
    </citation>
    <scope>NUCLEOTIDE SEQUENCE [LARGE SCALE GENOMIC DNA]</scope>
    <source>
        <strain evidence="4 5">BW863</strain>
    </source>
</reference>
<sequence length="321" mass="35147">MRLGSAAARLYVADSLTITRERSMSDPLKKAIEDYIATHGGGDGAYPTDIGALTLMRSTTQALPNPMIYRPALCVIVQGAKQILIGERVFDYAAMQCLVISLTLPAFGRVTHASPEKPLLALNLDFDLHILHDVMAAMEHPPVPSAGADFGVFVGDLNAPLSDCLLRLVRLLATPQAIRVLYPAIMREIYYWLLTGPHGGDVCKLALPNSHTQRVARAIHLLREHYASPVRVEDLATAAGMSASSFHQHFKALTSMTPLQYQKQLRLLEARLLIADGANVAHAAYRVGYESASQFSREYARMFGQPPKRDATELKAHPVLA</sequence>
<feature type="domain" description="HTH araC/xylS-type" evidence="3">
    <location>
        <begin position="216"/>
        <end position="313"/>
    </location>
</feature>
<dbReference type="Proteomes" id="UP000256900">
    <property type="component" value="Unassembled WGS sequence"/>
</dbReference>
<dbReference type="PANTHER" id="PTHR43436:SF1">
    <property type="entry name" value="TRANSCRIPTIONAL REGULATORY PROTEIN"/>
    <property type="match status" value="1"/>
</dbReference>
<evidence type="ECO:0000256" key="1">
    <source>
        <dbReference type="ARBA" id="ARBA00023015"/>
    </source>
</evidence>
<protein>
    <submittedName>
        <fullName evidence="4">AraC family transcriptional regulator</fullName>
    </submittedName>
</protein>
<dbReference type="InterPro" id="IPR009594">
    <property type="entry name" value="Tscrpt_reg_HTH_AraC_N"/>
</dbReference>
<evidence type="ECO:0000259" key="3">
    <source>
        <dbReference type="PROSITE" id="PS01124"/>
    </source>
</evidence>